<dbReference type="Pfam" id="PF05045">
    <property type="entry name" value="RgpF"/>
    <property type="match status" value="1"/>
</dbReference>
<dbReference type="Proteomes" id="UP001196843">
    <property type="component" value="Unassembled WGS sequence"/>
</dbReference>
<dbReference type="EMBL" id="JAEUAW010000009">
    <property type="protein sequence ID" value="MBW9094603.1"/>
    <property type="molecule type" value="Genomic_DNA"/>
</dbReference>
<dbReference type="RefSeq" id="WP_220301309.1">
    <property type="nucleotide sequence ID" value="NZ_JAEUAW010000009.1"/>
</dbReference>
<protein>
    <recommendedName>
        <fullName evidence="3">Rhamnan synthesis protein F</fullName>
    </recommendedName>
</protein>
<sequence>MEPYIPHALGALRQHAARIVVVVNGKLSDDGRAALEPVSDEILVRDNVGFDIWGHKAGLDHVGPAIAEYDEVVLTNDTWFGPIRPYGPVFERMAQQDVHFWGMTDHAREEPNPFTGDGVLHYHLQSFWIAIRRGMFDTEAWREYWRELPPMPGYFDAVLKHEAVFTEHFATRGYTHAAAFPSSQYPTDHPALFNPDLLIDDGCPLLKRRPFFHYPPFLDRHAVIGREILQTVETHGFPMPVIWHDLARNVAPHTLNTDAAMLEVLSDLEEAYEPARAMRIAAVVNIVHPDMTDALLDRIERLPGDVHVFLTTNEQRRADAIREVLHERGRDDVALRIVPSKAGKHMSAFLIEYPEVFEPDRFDLVVKLHSKRSAKKSYNASRYFTRHQLDNLLSSPGYAANVIGLFQREPGLGVVFPPTIHTGVATMGSGWGTYRKRAEALAHDLRIDVPIDEITPLAPFGGMWIARPEALRRLTERVWTYEEFEPDSRFPDAPLGPTIERLIANAAGELGFHVRTVLNAEHAELSHTSLEFKLDQLSSTTPGYPVEQIQFLHRAGPTGHGGAAGLARMYLQLNHPSAARTISPVYQAVRRVAGAGRRILKGIGGGR</sequence>
<keyword evidence="2" id="KW-1185">Reference proteome</keyword>
<name>A0ABS7HPI7_9MICO</name>
<proteinExistence type="predicted"/>
<organism evidence="1 2">
    <name type="scientific">Microbacterium jejuense</name>
    <dbReference type="NCBI Taxonomy" id="1263637"/>
    <lineage>
        <taxon>Bacteria</taxon>
        <taxon>Bacillati</taxon>
        <taxon>Actinomycetota</taxon>
        <taxon>Actinomycetes</taxon>
        <taxon>Micrococcales</taxon>
        <taxon>Microbacteriaceae</taxon>
        <taxon>Microbacterium</taxon>
    </lineage>
</organism>
<evidence type="ECO:0000313" key="2">
    <source>
        <dbReference type="Proteomes" id="UP001196843"/>
    </source>
</evidence>
<evidence type="ECO:0008006" key="3">
    <source>
        <dbReference type="Google" id="ProtNLM"/>
    </source>
</evidence>
<accession>A0ABS7HPI7</accession>
<reference evidence="1 2" key="1">
    <citation type="journal article" date="2021" name="MBio">
        <title>Poor Competitiveness of Bradyrhizobium in Pigeon Pea Root Colonization in Indian Soils.</title>
        <authorList>
            <person name="Chalasani D."/>
            <person name="Basu A."/>
            <person name="Pullabhotla S.V.S.R.N."/>
            <person name="Jorrin B."/>
            <person name="Neal A.L."/>
            <person name="Poole P.S."/>
            <person name="Podile A.R."/>
            <person name="Tkacz A."/>
        </authorList>
    </citation>
    <scope>NUCLEOTIDE SEQUENCE [LARGE SCALE GENOMIC DNA]</scope>
    <source>
        <strain evidence="1 2">HU14</strain>
    </source>
</reference>
<dbReference type="InterPro" id="IPR007739">
    <property type="entry name" value="RgpF"/>
</dbReference>
<gene>
    <name evidence="1" type="ORF">JNB62_12980</name>
</gene>
<evidence type="ECO:0000313" key="1">
    <source>
        <dbReference type="EMBL" id="MBW9094603.1"/>
    </source>
</evidence>
<comment type="caution">
    <text evidence="1">The sequence shown here is derived from an EMBL/GenBank/DDBJ whole genome shotgun (WGS) entry which is preliminary data.</text>
</comment>